<dbReference type="SUPFAM" id="SSF53474">
    <property type="entry name" value="alpha/beta-Hydrolases"/>
    <property type="match status" value="1"/>
</dbReference>
<dbReference type="GO" id="GO:0016787">
    <property type="term" value="F:hydrolase activity"/>
    <property type="evidence" value="ECO:0007669"/>
    <property type="project" value="InterPro"/>
</dbReference>
<feature type="domain" description="Alpha/beta hydrolase fold-3" evidence="1">
    <location>
        <begin position="126"/>
        <end position="203"/>
    </location>
</feature>
<dbReference type="EMBL" id="DSTK01000010">
    <property type="protein sequence ID" value="HFK96188.1"/>
    <property type="molecule type" value="Genomic_DNA"/>
</dbReference>
<reference evidence="2" key="1">
    <citation type="journal article" date="2020" name="mSystems">
        <title>Genome- and Community-Level Interaction Insights into Carbon Utilization and Element Cycling Functions of Hydrothermarchaeota in Hydrothermal Sediment.</title>
        <authorList>
            <person name="Zhou Z."/>
            <person name="Liu Y."/>
            <person name="Xu W."/>
            <person name="Pan J."/>
            <person name="Luo Z.H."/>
            <person name="Li M."/>
        </authorList>
    </citation>
    <scope>NUCLEOTIDE SEQUENCE [LARGE SCALE GENOMIC DNA]</scope>
    <source>
        <strain evidence="2">SpSt-456</strain>
    </source>
</reference>
<evidence type="ECO:0000313" key="2">
    <source>
        <dbReference type="EMBL" id="HFK96188.1"/>
    </source>
</evidence>
<evidence type="ECO:0000259" key="1">
    <source>
        <dbReference type="Pfam" id="PF07859"/>
    </source>
</evidence>
<accession>A0A832EIQ9</accession>
<name>A0A832EIQ9_9BACT</name>
<dbReference type="AlphaFoldDB" id="A0A832EIQ9"/>
<sequence>MAYDFFRDSGGLVGSKKMAPIVALSLFLCVLAGSPEKVSAANDIGLCAVASHVIRQTAAGHRIEGVLYLPLPSDAAPHPVLVLSHGFLRDYGRHVENAVAFACHGIATFAPNLVPVDAWAADRVEQVADVVDHVHWLRRRASDPEDPLFGVLDPSRLALGGHSAGGAVSVEAVEALQREGTRVSALVLWDAVPDDATRESAAKIQPLPVLSLRSRPGPCNAYGSTQKLEESFPFPVQSVLLPLATHCDPESPTDVVCRLFCGGSSESARADYREKTLSFLQETLIKPAGEEKIVRQ</sequence>
<dbReference type="Pfam" id="PF07859">
    <property type="entry name" value="Abhydrolase_3"/>
    <property type="match status" value="1"/>
</dbReference>
<gene>
    <name evidence="2" type="ORF">ENS06_02555</name>
</gene>
<comment type="caution">
    <text evidence="2">The sequence shown here is derived from an EMBL/GenBank/DDBJ whole genome shotgun (WGS) entry which is preliminary data.</text>
</comment>
<dbReference type="InterPro" id="IPR013094">
    <property type="entry name" value="AB_hydrolase_3"/>
</dbReference>
<dbReference type="PANTHER" id="PTHR33428:SF14">
    <property type="entry name" value="CARBOXYLESTERASE TYPE B DOMAIN-CONTAINING PROTEIN"/>
    <property type="match status" value="1"/>
</dbReference>
<dbReference type="Gene3D" id="3.40.50.1820">
    <property type="entry name" value="alpha/beta hydrolase"/>
    <property type="match status" value="1"/>
</dbReference>
<protein>
    <recommendedName>
        <fullName evidence="1">Alpha/beta hydrolase fold-3 domain-containing protein</fullName>
    </recommendedName>
</protein>
<dbReference type="InterPro" id="IPR029058">
    <property type="entry name" value="AB_hydrolase_fold"/>
</dbReference>
<proteinExistence type="predicted"/>
<organism evidence="2">
    <name type="scientific">Desulfacinum infernum</name>
    <dbReference type="NCBI Taxonomy" id="35837"/>
    <lineage>
        <taxon>Bacteria</taxon>
        <taxon>Pseudomonadati</taxon>
        <taxon>Thermodesulfobacteriota</taxon>
        <taxon>Syntrophobacteria</taxon>
        <taxon>Syntrophobacterales</taxon>
        <taxon>Syntrophobacteraceae</taxon>
        <taxon>Desulfacinum</taxon>
    </lineage>
</organism>
<dbReference type="PANTHER" id="PTHR33428">
    <property type="entry name" value="CHLOROPHYLLASE-2, CHLOROPLASTIC"/>
    <property type="match status" value="1"/>
</dbReference>